<proteinExistence type="predicted"/>
<dbReference type="STRING" id="1577792.QX51_12005"/>
<keyword evidence="1" id="KW-1133">Transmembrane helix</keyword>
<keyword evidence="1" id="KW-0812">Transmembrane</keyword>
<evidence type="ECO:0000256" key="1">
    <source>
        <dbReference type="SAM" id="Phobius"/>
    </source>
</evidence>
<organism evidence="2 3">
    <name type="scientific">Terrisporobacter othiniensis</name>
    <dbReference type="NCBI Taxonomy" id="1577792"/>
    <lineage>
        <taxon>Bacteria</taxon>
        <taxon>Bacillati</taxon>
        <taxon>Bacillota</taxon>
        <taxon>Clostridia</taxon>
        <taxon>Peptostreptococcales</taxon>
        <taxon>Peptostreptococcaceae</taxon>
        <taxon>Terrisporobacter</taxon>
    </lineage>
</organism>
<accession>A0A0B3VIP2</accession>
<keyword evidence="1" id="KW-0472">Membrane</keyword>
<dbReference type="Proteomes" id="UP000031189">
    <property type="component" value="Unassembled WGS sequence"/>
</dbReference>
<dbReference type="OrthoDB" id="637345at2"/>
<dbReference type="EMBL" id="JWHR01000109">
    <property type="protein sequence ID" value="KHS56701.1"/>
    <property type="molecule type" value="Genomic_DNA"/>
</dbReference>
<dbReference type="AlphaFoldDB" id="A0A0B3VIP2"/>
<protein>
    <recommendedName>
        <fullName evidence="4">DUF898 domain-containing protein</fullName>
    </recommendedName>
</protein>
<evidence type="ECO:0000313" key="3">
    <source>
        <dbReference type="Proteomes" id="UP000031189"/>
    </source>
</evidence>
<name>A0A0B3VIP2_9FIRM</name>
<gene>
    <name evidence="2" type="ORF">QX51_12005</name>
</gene>
<evidence type="ECO:0008006" key="4">
    <source>
        <dbReference type="Google" id="ProtNLM"/>
    </source>
</evidence>
<evidence type="ECO:0000313" key="2">
    <source>
        <dbReference type="EMBL" id="KHS56701.1"/>
    </source>
</evidence>
<feature type="transmembrane region" description="Helical" evidence="1">
    <location>
        <begin position="73"/>
        <end position="93"/>
    </location>
</feature>
<keyword evidence="3" id="KW-1185">Reference proteome</keyword>
<sequence length="107" mass="12516">MNDRRDNMKSRFEGGLLGLIGVNILAWAVTFFTFGIATPWAMCIKYRWEAKHTVIEGRRLKFIGSGGSLFLHYIKWLILTFITLGIYGFWLYIKMLQWKTENTVFAD</sequence>
<reference evidence="2 3" key="1">
    <citation type="submission" date="2014-12" db="EMBL/GenBank/DDBJ databases">
        <title>Draft genome sequence of Terrisporobacter sp. 08-306576, isolated from the blood culture of a bacteremia patient.</title>
        <authorList>
            <person name="Lund L.C."/>
            <person name="Sydenham T.V."/>
            <person name="Hogh S.V."/>
            <person name="Skov M.N."/>
            <person name="Kemp M."/>
            <person name="Justesen U.S."/>
        </authorList>
    </citation>
    <scope>NUCLEOTIDE SEQUENCE [LARGE SCALE GENOMIC DNA]</scope>
    <source>
        <strain evidence="2 3">08-306576</strain>
    </source>
</reference>
<feature type="transmembrane region" description="Helical" evidence="1">
    <location>
        <begin position="12"/>
        <end position="37"/>
    </location>
</feature>
<comment type="caution">
    <text evidence="2">The sequence shown here is derived from an EMBL/GenBank/DDBJ whole genome shotgun (WGS) entry which is preliminary data.</text>
</comment>